<keyword evidence="2" id="KW-1133">Transmembrane helix</keyword>
<accession>A0A372MIA2</accession>
<evidence type="ECO:0000256" key="1">
    <source>
        <dbReference type="SAM" id="MobiDB-lite"/>
    </source>
</evidence>
<evidence type="ECO:0000313" key="4">
    <source>
        <dbReference type="Proteomes" id="UP000264002"/>
    </source>
</evidence>
<feature type="transmembrane region" description="Helical" evidence="2">
    <location>
        <begin position="15"/>
        <end position="33"/>
    </location>
</feature>
<dbReference type="EMBL" id="QUWK01000005">
    <property type="protein sequence ID" value="RFU95128.1"/>
    <property type="molecule type" value="Genomic_DNA"/>
</dbReference>
<gene>
    <name evidence="3" type="ORF">DYP60_05745</name>
</gene>
<proteinExistence type="predicted"/>
<feature type="region of interest" description="Disordered" evidence="1">
    <location>
        <begin position="70"/>
        <end position="113"/>
    </location>
</feature>
<keyword evidence="4" id="KW-1185">Reference proteome</keyword>
<evidence type="ECO:0000256" key="2">
    <source>
        <dbReference type="SAM" id="Phobius"/>
    </source>
</evidence>
<protein>
    <submittedName>
        <fullName evidence="3">Uncharacterized protein</fullName>
    </submittedName>
</protein>
<feature type="transmembrane region" description="Helical" evidence="2">
    <location>
        <begin position="39"/>
        <end position="60"/>
    </location>
</feature>
<sequence length="159" mass="17428">MNTNSEKDRLKKTTIIYLVVMVLIVVLVLLAVQDTQVKTVAVILVLLVGAAAIIVQWLLLGKKGEATKVQEPVKPVQEKVKPAKPTQKATTPMPSKPEEKKQAKEEEVVSTQTGAQCETAGVYHCSEHPDKTVTMEEGKRFPPCRGDDKGHSATWVLES</sequence>
<name>A0A372MIA2_9SPIR</name>
<feature type="compositionally biased region" description="Basic and acidic residues" evidence="1">
    <location>
        <begin position="128"/>
        <end position="151"/>
    </location>
</feature>
<dbReference type="RefSeq" id="WP_117329937.1">
    <property type="nucleotide sequence ID" value="NZ_QUWK01000005.1"/>
</dbReference>
<dbReference type="Proteomes" id="UP000264002">
    <property type="component" value="Unassembled WGS sequence"/>
</dbReference>
<feature type="region of interest" description="Disordered" evidence="1">
    <location>
        <begin position="128"/>
        <end position="159"/>
    </location>
</feature>
<organism evidence="3 4">
    <name type="scientific">Sphaerochaeta halotolerans</name>
    <dbReference type="NCBI Taxonomy" id="2293840"/>
    <lineage>
        <taxon>Bacteria</taxon>
        <taxon>Pseudomonadati</taxon>
        <taxon>Spirochaetota</taxon>
        <taxon>Spirochaetia</taxon>
        <taxon>Spirochaetales</taxon>
        <taxon>Sphaerochaetaceae</taxon>
        <taxon>Sphaerochaeta</taxon>
    </lineage>
</organism>
<comment type="caution">
    <text evidence="3">The sequence shown here is derived from an EMBL/GenBank/DDBJ whole genome shotgun (WGS) entry which is preliminary data.</text>
</comment>
<keyword evidence="2" id="KW-0472">Membrane</keyword>
<dbReference type="AlphaFoldDB" id="A0A372MIA2"/>
<feature type="compositionally biased region" description="Basic and acidic residues" evidence="1">
    <location>
        <begin position="96"/>
        <end position="107"/>
    </location>
</feature>
<keyword evidence="2" id="KW-0812">Transmembrane</keyword>
<evidence type="ECO:0000313" key="3">
    <source>
        <dbReference type="EMBL" id="RFU95128.1"/>
    </source>
</evidence>
<reference evidence="4" key="1">
    <citation type="submission" date="2018-08" db="EMBL/GenBank/DDBJ databases">
        <authorList>
            <person name="Grouzdev D.S."/>
            <person name="Krutkina M.S."/>
        </authorList>
    </citation>
    <scope>NUCLEOTIDE SEQUENCE [LARGE SCALE GENOMIC DNA]</scope>
    <source>
        <strain evidence="4">4-11</strain>
    </source>
</reference>
<reference evidence="3 4" key="2">
    <citation type="submission" date="2018-09" db="EMBL/GenBank/DDBJ databases">
        <title>Genome of Sphaerochaeta halotolerans strain 4-11.</title>
        <authorList>
            <person name="Nazina T.N."/>
            <person name="Sokolova D.S."/>
        </authorList>
    </citation>
    <scope>NUCLEOTIDE SEQUENCE [LARGE SCALE GENOMIC DNA]</scope>
    <source>
        <strain evidence="3 4">4-11</strain>
    </source>
</reference>
<dbReference type="OrthoDB" id="9984240at2"/>